<keyword evidence="6" id="KW-1185">Reference proteome</keyword>
<name>A0A3N1NYH1_9GAMM</name>
<keyword evidence="2" id="KW-0547">Nucleotide-binding</keyword>
<dbReference type="InterPro" id="IPR009926">
    <property type="entry name" value="T3SS_YcgR_PilZN"/>
</dbReference>
<dbReference type="EMBL" id="RJUK01000001">
    <property type="protein sequence ID" value="ROQ20441.1"/>
    <property type="molecule type" value="Genomic_DNA"/>
</dbReference>
<feature type="domain" description="Type III secretion system flagellar brake protein YcgR PilZN" evidence="4">
    <location>
        <begin position="32"/>
        <end position="126"/>
    </location>
</feature>
<keyword evidence="3" id="KW-0975">Bacterial flagellum</keyword>
<sequence length="249" mass="27890">MALLRALLQKLSANEPTERPAPIPQAPAPEAECVKHLRPLAERRQLLAVRHQGSEYQSLILALDTQRQLLWLDELFPRALNLEPGDELTVSYHENGRLFEFNAPVVGWSTPQRSGGLALPLPEQFYLGPRRRWPRLDVFGWYPISARLGVPGLSPLCGEVLNLSAGGIRLGLTGDWRPFLHHRDILPLCEFTVAPGLKVRCRVSVCAFNLSQRPWRQTRVSLSFVDLPTDTRNALAAFVVNQQSRALAA</sequence>
<gene>
    <name evidence="5" type="ORF">EDC38_1047</name>
</gene>
<accession>A0A3N1NYH1</accession>
<keyword evidence="5" id="KW-0966">Cell projection</keyword>
<keyword evidence="5" id="KW-0969">Cilium</keyword>
<dbReference type="Gene3D" id="2.30.110.10">
    <property type="entry name" value="Electron Transport, Fmn-binding Protein, Chain A"/>
    <property type="match status" value="1"/>
</dbReference>
<keyword evidence="1" id="KW-0973">c-di-GMP</keyword>
<reference evidence="5 6" key="1">
    <citation type="submission" date="2018-11" db="EMBL/GenBank/DDBJ databases">
        <title>Genomic Encyclopedia of Type Strains, Phase IV (KMG-IV): sequencing the most valuable type-strain genomes for metagenomic binning, comparative biology and taxonomic classification.</title>
        <authorList>
            <person name="Goeker M."/>
        </authorList>
    </citation>
    <scope>NUCLEOTIDE SEQUENCE [LARGE SCALE GENOMIC DNA]</scope>
    <source>
        <strain evidence="5 6">DSM 16974</strain>
    </source>
</reference>
<dbReference type="Proteomes" id="UP000273643">
    <property type="component" value="Unassembled WGS sequence"/>
</dbReference>
<evidence type="ECO:0000256" key="1">
    <source>
        <dbReference type="ARBA" id="ARBA00022636"/>
    </source>
</evidence>
<evidence type="ECO:0000313" key="5">
    <source>
        <dbReference type="EMBL" id="ROQ20441.1"/>
    </source>
</evidence>
<protein>
    <submittedName>
        <fullName evidence="5">C-di-GMP-binding flagellar brake protein YcgR</fullName>
    </submittedName>
</protein>
<comment type="caution">
    <text evidence="5">The sequence shown here is derived from an EMBL/GenBank/DDBJ whole genome shotgun (WGS) entry which is preliminary data.</text>
</comment>
<dbReference type="RefSeq" id="WP_170162855.1">
    <property type="nucleotide sequence ID" value="NZ_RJUK01000001.1"/>
</dbReference>
<evidence type="ECO:0000256" key="3">
    <source>
        <dbReference type="ARBA" id="ARBA00023143"/>
    </source>
</evidence>
<dbReference type="Gene3D" id="2.40.10.220">
    <property type="entry name" value="predicted glycosyltransferase like domains"/>
    <property type="match status" value="1"/>
</dbReference>
<dbReference type="Pfam" id="PF07317">
    <property type="entry name" value="PilZN"/>
    <property type="match status" value="1"/>
</dbReference>
<dbReference type="GO" id="GO:0000166">
    <property type="term" value="F:nucleotide binding"/>
    <property type="evidence" value="ECO:0007669"/>
    <property type="project" value="UniProtKB-KW"/>
</dbReference>
<dbReference type="InterPro" id="IPR012349">
    <property type="entry name" value="Split_barrel_FMN-bd"/>
</dbReference>
<dbReference type="AlphaFoldDB" id="A0A3N1NYH1"/>
<evidence type="ECO:0000256" key="2">
    <source>
        <dbReference type="ARBA" id="ARBA00022741"/>
    </source>
</evidence>
<keyword evidence="5" id="KW-0282">Flagellum</keyword>
<organism evidence="5 6">
    <name type="scientific">Marinimicrobium koreense</name>
    <dbReference type="NCBI Taxonomy" id="306545"/>
    <lineage>
        <taxon>Bacteria</taxon>
        <taxon>Pseudomonadati</taxon>
        <taxon>Pseudomonadota</taxon>
        <taxon>Gammaproteobacteria</taxon>
        <taxon>Cellvibrionales</taxon>
        <taxon>Cellvibrionaceae</taxon>
        <taxon>Marinimicrobium</taxon>
    </lineage>
</organism>
<evidence type="ECO:0000259" key="4">
    <source>
        <dbReference type="Pfam" id="PF07317"/>
    </source>
</evidence>
<proteinExistence type="predicted"/>
<evidence type="ECO:0000313" key="6">
    <source>
        <dbReference type="Proteomes" id="UP000273643"/>
    </source>
</evidence>